<evidence type="ECO:0000313" key="13">
    <source>
        <dbReference type="Proteomes" id="UP000285832"/>
    </source>
</evidence>
<sequence length="1711" mass="182833">MRKKALSMLMGLALGVTTIFSSVGTMGVTVYAAENGVTDAECTDKDTAAPTPDDTVPDANQYKYQKDELAAFCHFGPNTFNELEWGFDQSTQKKLYAGRTPDQIFTLESDFDAETLVTTLKNAGFKKLIVTAKHHDGFCIWNSAYTDYDIASTSYKNGEGDILAEISEACTAANMDMGLYLSPWDVAESTFGANGGTIDNAYNEYYNNQLEEILSNPKYGNKGHFVEVWMDGANGYNNVPQTYNFEKWFATIQKYEGKEAGYKADCMLFGAGTHTTVRWIGNENGFADNTTWAKSRISNGQIYNDESQRAGDYKGDPTDGYSNGYEDGNHWTVPEADARITSGWFWGTQKNTPRTLTNLAEMYFRSVGHNATLLLNVPPNNEGKVDQAILDRVVEFGQNVQDTFRTNLAKANGTTITASNVRGNDIDFKPGNAVDDDDATYWTTDNGTTSGSLTIKWDSAKRFDVVSIEEAIQNGQHINNYKVEYKENDNASWQTMESGVTVGSKRLIRTSPISATQVKITVGTSTGKVPQLSEVGVYKASKGFQLSGAAPDGMDSTSVNDTTKFTFSDSGWNPQTGTTYINGQNTWSNKEGASFTYEFDGTKVYLMGTKDPNHGQADVYIDDMDTPVATIDTHDTVRSTGAKIFESADLENGHHTLKLVAKTTAAIGVEAAYVINNGGKGMLEIENETYTMNEGSDLAVKIKRVGGTTGEITAKLEPNPGSAIQKHFNTELISTVQFANGESEKVISPAAHANRVPTTDGDVYFTLELSSSSPVIGLASSAKVTILDADAITRDSLNTLITESEGLKEHLYSEGWTAFVAALASAKTVAANENATDTQIKNAYSTLYAAKEALVARTKYTTDDRFQFPWKTGTSATLEAEFATTITEACGDTQWRCEVNSENWASNGKYINSLNKTNTGTDKVEYAYNAKKPGTYHVVATYRSGDTNNGNKLAWSEANNKITAGNITTPHTKVNNVLSVGTVEFDIVVTEAGEGTLILQPVDNSGAPQLDKLEITPKNVAVESYDITATAGEGGTITAEGLADGKVSVTEGESATFTITANDGYEVSDVKVDGTSVGKRTSYTFENVTAAHTIEATFAFANYTAANPFEFPTTKGTTKTLEAEHATTITEACGATEWRCEVNSEAWASNGKYINSLNKTSTGADSVAYAYNAPVAGTYKVTVTYRSGSDTNKLAWSEQDGKITAGQVATPNSKVNNVLQAKTVEFNMVVTTAGAGTLVFTAPDGDSPQTDKFDIELVKLADEADLTELQTAITNAEAILNAADKDKYSAAALVELQELVNAGKQLTTESSQADVDAKKAEITAKIADIQTQFTITATAGNGGKIAPTGATNVYKGTSKAFTITPNDGYHVDSLTVDGTAVDVVTEYTFSDVTANHTIAVTFAKDAMTVAKENLLAAINTANEKLAQTDAYTPASLEALQNAVDEAQTVYNKADATQTEVDNAKANVEAKIAALKEKADKSALRLAVKAAEGEAALTDKYTEESIAALQTAIDAANRVLADDNATQAEVDAQVEAVNAAKAALEEKKAPVVKEELEKAVADATEVVGATDKYTEASLAALQSAIDAANAVLQNSDATQDEIDAAVQAVKEARAALKAKDDDKKDDSNKDDDKKDDNNGSDNNGGNNNGNANNGSNNHGSFNNGSSNNGTANGTSNVAKAAKTGDTSNVAGMAMLCLAAGLVVVMAKRRRTN</sequence>
<evidence type="ECO:0000256" key="5">
    <source>
        <dbReference type="ARBA" id="ARBA00023295"/>
    </source>
</evidence>
<gene>
    <name evidence="12" type="ORF">DW116_09640</name>
</gene>
<dbReference type="EMBL" id="QRMI01000024">
    <property type="protein sequence ID" value="RHJ60284.1"/>
    <property type="molecule type" value="Genomic_DNA"/>
</dbReference>
<feature type="transmembrane region" description="Helical" evidence="8">
    <location>
        <begin position="1688"/>
        <end position="1705"/>
    </location>
</feature>
<dbReference type="InterPro" id="IPR008979">
    <property type="entry name" value="Galactose-bd-like_sf"/>
</dbReference>
<dbReference type="Pfam" id="PF07554">
    <property type="entry name" value="FIVAR"/>
    <property type="match status" value="4"/>
</dbReference>
<proteinExistence type="inferred from homology"/>
<keyword evidence="8" id="KW-1133">Transmembrane helix</keyword>
<dbReference type="InterPro" id="IPR000421">
    <property type="entry name" value="FA58C"/>
</dbReference>
<evidence type="ECO:0000256" key="8">
    <source>
        <dbReference type="SAM" id="Phobius"/>
    </source>
</evidence>
<evidence type="ECO:0000313" key="12">
    <source>
        <dbReference type="EMBL" id="RHJ60284.1"/>
    </source>
</evidence>
<comment type="similarity">
    <text evidence="1">Belongs to the glycosyl hydrolase 29 family.</text>
</comment>
<dbReference type="SMART" id="SM00812">
    <property type="entry name" value="Alpha_L_fucos"/>
    <property type="match status" value="1"/>
</dbReference>
<dbReference type="Proteomes" id="UP000285832">
    <property type="component" value="Unassembled WGS sequence"/>
</dbReference>
<dbReference type="PANTHER" id="PTHR10030">
    <property type="entry name" value="ALPHA-L-FUCOSIDASE"/>
    <property type="match status" value="1"/>
</dbReference>
<dbReference type="InterPro" id="IPR005084">
    <property type="entry name" value="CBM6"/>
</dbReference>
<dbReference type="Pfam" id="PF18998">
    <property type="entry name" value="Flg_new_2"/>
    <property type="match status" value="2"/>
</dbReference>
<dbReference type="Gene3D" id="1.20.1270.90">
    <property type="entry name" value="AF1782-like"/>
    <property type="match status" value="3"/>
</dbReference>
<evidence type="ECO:0000256" key="3">
    <source>
        <dbReference type="ARBA" id="ARBA00022729"/>
    </source>
</evidence>
<dbReference type="PROSITE" id="PS51175">
    <property type="entry name" value="CBM6"/>
    <property type="match status" value="1"/>
</dbReference>
<feature type="chain" id="PRO_5038664576" description="alpha-L-fucosidase" evidence="9">
    <location>
        <begin position="22"/>
        <end position="1711"/>
    </location>
</feature>
<keyword evidence="4" id="KW-0378">Hydrolase</keyword>
<feature type="compositionally biased region" description="Low complexity" evidence="7">
    <location>
        <begin position="1638"/>
        <end position="1672"/>
    </location>
</feature>
<dbReference type="InterPro" id="IPR000933">
    <property type="entry name" value="Glyco_hydro_29"/>
</dbReference>
<dbReference type="PANTHER" id="PTHR10030:SF37">
    <property type="entry name" value="ALPHA-L-FUCOSIDASE-RELATED"/>
    <property type="match status" value="1"/>
</dbReference>
<dbReference type="GO" id="GO:0030246">
    <property type="term" value="F:carbohydrate binding"/>
    <property type="evidence" value="ECO:0007669"/>
    <property type="project" value="InterPro"/>
</dbReference>
<dbReference type="Pfam" id="PF00754">
    <property type="entry name" value="F5_F8_type_C"/>
    <property type="match status" value="1"/>
</dbReference>
<name>A0A415D2N8_9FIRM</name>
<dbReference type="SUPFAM" id="SSF51445">
    <property type="entry name" value="(Trans)glycosidases"/>
    <property type="match status" value="1"/>
</dbReference>
<evidence type="ECO:0000256" key="4">
    <source>
        <dbReference type="ARBA" id="ARBA00022801"/>
    </source>
</evidence>
<dbReference type="InterPro" id="IPR057739">
    <property type="entry name" value="Glyco_hydro_29_N"/>
</dbReference>
<dbReference type="GO" id="GO:0005764">
    <property type="term" value="C:lysosome"/>
    <property type="evidence" value="ECO:0007669"/>
    <property type="project" value="TreeGrafter"/>
</dbReference>
<feature type="signal peptide" evidence="9">
    <location>
        <begin position="1"/>
        <end position="21"/>
    </location>
</feature>
<keyword evidence="8" id="KW-0812">Transmembrane</keyword>
<keyword evidence="5" id="KW-0326">Glycosidase</keyword>
<dbReference type="Gene3D" id="2.60.120.260">
    <property type="entry name" value="Galactose-binding domain-like"/>
    <property type="match status" value="4"/>
</dbReference>
<evidence type="ECO:0000259" key="11">
    <source>
        <dbReference type="PROSITE" id="PS51175"/>
    </source>
</evidence>
<dbReference type="CDD" id="cd02795">
    <property type="entry name" value="CBM6-CBM35-CBM36_like"/>
    <property type="match status" value="1"/>
</dbReference>
<feature type="coiled-coil region" evidence="6">
    <location>
        <begin position="1436"/>
        <end position="1484"/>
    </location>
</feature>
<feature type="region of interest" description="Disordered" evidence="7">
    <location>
        <begin position="1614"/>
        <end position="1672"/>
    </location>
</feature>
<accession>A0A415D2N8</accession>
<dbReference type="GO" id="GO:0016139">
    <property type="term" value="P:glycoside catabolic process"/>
    <property type="evidence" value="ECO:0007669"/>
    <property type="project" value="TreeGrafter"/>
</dbReference>
<dbReference type="Pfam" id="PF01120">
    <property type="entry name" value="Alpha_L_fucos"/>
    <property type="match status" value="1"/>
</dbReference>
<keyword evidence="6" id="KW-0175">Coiled coil</keyword>
<dbReference type="EC" id="3.2.1.51" evidence="2"/>
<dbReference type="GO" id="GO:0004560">
    <property type="term" value="F:alpha-L-fucosidase activity"/>
    <property type="evidence" value="ECO:0007669"/>
    <property type="project" value="InterPro"/>
</dbReference>
<evidence type="ECO:0000256" key="6">
    <source>
        <dbReference type="SAM" id="Coils"/>
    </source>
</evidence>
<evidence type="ECO:0000256" key="7">
    <source>
        <dbReference type="SAM" id="MobiDB-lite"/>
    </source>
</evidence>
<feature type="domain" description="F5/8 type C" evidence="10">
    <location>
        <begin position="403"/>
        <end position="540"/>
    </location>
</feature>
<feature type="compositionally biased region" description="Basic and acidic residues" evidence="7">
    <location>
        <begin position="1614"/>
        <end position="1636"/>
    </location>
</feature>
<organism evidence="12 13">
    <name type="scientific">[Ruminococcus] lactaris</name>
    <dbReference type="NCBI Taxonomy" id="46228"/>
    <lineage>
        <taxon>Bacteria</taxon>
        <taxon>Bacillati</taxon>
        <taxon>Bacillota</taxon>
        <taxon>Clostridia</taxon>
        <taxon>Lachnospirales</taxon>
        <taxon>Lachnospiraceae</taxon>
        <taxon>Mediterraneibacter</taxon>
    </lineage>
</organism>
<evidence type="ECO:0000259" key="10">
    <source>
        <dbReference type="PROSITE" id="PS50022"/>
    </source>
</evidence>
<comment type="caution">
    <text evidence="12">The sequence shown here is derived from an EMBL/GenBank/DDBJ whole genome shotgun (WGS) entry which is preliminary data.</text>
</comment>
<evidence type="ECO:0000256" key="2">
    <source>
        <dbReference type="ARBA" id="ARBA00012662"/>
    </source>
</evidence>
<dbReference type="InterPro" id="IPR038081">
    <property type="entry name" value="CalX-like_sf"/>
</dbReference>
<keyword evidence="3 9" id="KW-0732">Signal</keyword>
<evidence type="ECO:0000256" key="9">
    <source>
        <dbReference type="SAM" id="SignalP"/>
    </source>
</evidence>
<dbReference type="PROSITE" id="PS50022">
    <property type="entry name" value="FA58C_3"/>
    <property type="match status" value="1"/>
</dbReference>
<dbReference type="GO" id="GO:0006004">
    <property type="term" value="P:fucose metabolic process"/>
    <property type="evidence" value="ECO:0007669"/>
    <property type="project" value="TreeGrafter"/>
</dbReference>
<dbReference type="Gene3D" id="1.20.1270.70">
    <property type="entry name" value="Designed single chain three-helix bundle"/>
    <property type="match status" value="1"/>
</dbReference>
<dbReference type="Gene3D" id="2.60.40.2030">
    <property type="match status" value="1"/>
</dbReference>
<dbReference type="InterPro" id="IPR017853">
    <property type="entry name" value="GH"/>
</dbReference>
<dbReference type="RefSeq" id="WP_118279220.1">
    <property type="nucleotide sequence ID" value="NZ_JAQDJO010000023.1"/>
</dbReference>
<evidence type="ECO:0000256" key="1">
    <source>
        <dbReference type="ARBA" id="ARBA00007951"/>
    </source>
</evidence>
<dbReference type="InterPro" id="IPR044060">
    <property type="entry name" value="Bacterial_rp_domain"/>
</dbReference>
<dbReference type="Gene3D" id="3.20.20.80">
    <property type="entry name" value="Glycosidases"/>
    <property type="match status" value="1"/>
</dbReference>
<keyword evidence="8" id="KW-0472">Membrane</keyword>
<protein>
    <recommendedName>
        <fullName evidence="2">alpha-L-fucosidase</fullName>
        <ecNumber evidence="2">3.2.1.51</ecNumber>
    </recommendedName>
</protein>
<dbReference type="SUPFAM" id="SSF49785">
    <property type="entry name" value="Galactose-binding domain-like"/>
    <property type="match status" value="1"/>
</dbReference>
<reference evidence="12 13" key="1">
    <citation type="submission" date="2018-08" db="EMBL/GenBank/DDBJ databases">
        <title>A genome reference for cultivated species of the human gut microbiota.</title>
        <authorList>
            <person name="Zou Y."/>
            <person name="Xue W."/>
            <person name="Luo G."/>
        </authorList>
    </citation>
    <scope>NUCLEOTIDE SEQUENCE [LARGE SCALE GENOMIC DNA]</scope>
    <source>
        <strain evidence="12 13">AM09-9</strain>
    </source>
</reference>
<dbReference type="SUPFAM" id="SSF141072">
    <property type="entry name" value="CalX-like"/>
    <property type="match status" value="1"/>
</dbReference>
<feature type="domain" description="CBM6" evidence="11">
    <location>
        <begin position="1119"/>
        <end position="1256"/>
    </location>
</feature>